<evidence type="ECO:0000313" key="4">
    <source>
        <dbReference type="Proteomes" id="UP000009226"/>
    </source>
</evidence>
<dbReference type="SUPFAM" id="SSF103190">
    <property type="entry name" value="Sensory domain-like"/>
    <property type="match status" value="1"/>
</dbReference>
<evidence type="ECO:0000313" key="3">
    <source>
        <dbReference type="EMBL" id="AEF94274.1"/>
    </source>
</evidence>
<dbReference type="RefSeq" id="WP_013810175.1">
    <property type="nucleotide sequence ID" value="NC_015565.1"/>
</dbReference>
<dbReference type="STRING" id="868595.Desca_1418"/>
<dbReference type="InterPro" id="IPR000014">
    <property type="entry name" value="PAS"/>
</dbReference>
<dbReference type="CDD" id="cd18773">
    <property type="entry name" value="PDC1_HK_sensor"/>
    <property type="match status" value="1"/>
</dbReference>
<keyword evidence="1" id="KW-1133">Transmembrane helix</keyword>
<dbReference type="SMART" id="SM00091">
    <property type="entry name" value="PAS"/>
    <property type="match status" value="2"/>
</dbReference>
<feature type="transmembrane region" description="Helical" evidence="1">
    <location>
        <begin position="245"/>
        <end position="265"/>
    </location>
</feature>
<reference evidence="3 4" key="1">
    <citation type="submission" date="2011-05" db="EMBL/GenBank/DDBJ databases">
        <title>Complete sequence of Desulfotomaculum carboxydivorans CO-1-SRB.</title>
        <authorList>
            <consortium name="US DOE Joint Genome Institute"/>
            <person name="Lucas S."/>
            <person name="Han J."/>
            <person name="Lapidus A."/>
            <person name="Cheng J.-F."/>
            <person name="Goodwin L."/>
            <person name="Pitluck S."/>
            <person name="Peters L."/>
            <person name="Mikhailova N."/>
            <person name="Lu M."/>
            <person name="Han C."/>
            <person name="Tapia R."/>
            <person name="Land M."/>
            <person name="Hauser L."/>
            <person name="Kyrpides N."/>
            <person name="Ivanova N."/>
            <person name="Pagani I."/>
            <person name="Stams A."/>
            <person name="Plugge C."/>
            <person name="Muyzer G."/>
            <person name="Kuever J."/>
            <person name="Parshina S."/>
            <person name="Ivanova A."/>
            <person name="Nazina T."/>
            <person name="Woyke T."/>
        </authorList>
    </citation>
    <scope>NUCLEOTIDE SEQUENCE [LARGE SCALE GENOMIC DNA]</scope>
    <source>
        <strain evidence="4">DSM 14880 / VKM B-2319 / CO-1-SRB</strain>
    </source>
</reference>
<protein>
    <submittedName>
        <fullName evidence="3">PAS domain containing protein</fullName>
    </submittedName>
</protein>
<dbReference type="InterPro" id="IPR029151">
    <property type="entry name" value="Sensor-like_sf"/>
</dbReference>
<feature type="domain" description="PAS" evidence="2">
    <location>
        <begin position="280"/>
        <end position="346"/>
    </location>
</feature>
<dbReference type="AlphaFoldDB" id="F6B5F3"/>
<sequence length="492" mass="56008">MKVLLEAKNILSMVVIVFLLSIITLFGIMQFRFFTGILDSYENDMQQVVVNKTTFFLNDLTAISENAAKRIVSQEQETRSILKLISTYDYRIVNVYLLDAKGNLQDALVNKPEDSENISWLGRPTQLSVSPVHVDQATHLNIVSFGRPLHYKDGSQGWLVLDFSIDQFQKEIMQEFAGENFKVALFDNQGHPIIWPFDQTKLADFRSQPTKFYDHQSQFDVRKNEVGTAKWQLYFFLKETHFETFRAIAVIILVFVLYICLYQLLVEFWGVNSAKTYFENIDFAIFNQINEGVILSNNAGRIIFANKAAQEIFVERKNSLRNIKLKEILGHIDENQNLIDKSKTFTLKVSDRLLEAIHSPIIKQRKKLGSLTVIRPNVKEEKTYRNVLSRLVETIPEGVVYVDKNFEVVAANLMAKLYLGNIETGTNIYSVDPGLAAEINNHIGSRSVIRTGLSNYDLPCEIAPVYDDDGVYAGTLVVLLTALHDNNPACPS</sequence>
<feature type="transmembrane region" description="Helical" evidence="1">
    <location>
        <begin position="12"/>
        <end position="31"/>
    </location>
</feature>
<dbReference type="Proteomes" id="UP000009226">
    <property type="component" value="Chromosome"/>
</dbReference>
<proteinExistence type="predicted"/>
<gene>
    <name evidence="3" type="ordered locus">Desca_1418</name>
</gene>
<keyword evidence="4" id="KW-1185">Reference proteome</keyword>
<evidence type="ECO:0000256" key="1">
    <source>
        <dbReference type="SAM" id="Phobius"/>
    </source>
</evidence>
<keyword evidence="1" id="KW-0472">Membrane</keyword>
<evidence type="ECO:0000259" key="2">
    <source>
        <dbReference type="SMART" id="SM00091"/>
    </source>
</evidence>
<keyword evidence="1" id="KW-0812">Transmembrane</keyword>
<name>F6B5F3_DESCC</name>
<dbReference type="EMBL" id="CP002736">
    <property type="protein sequence ID" value="AEF94274.1"/>
    <property type="molecule type" value="Genomic_DNA"/>
</dbReference>
<dbReference type="eggNOG" id="ENOG5033RES">
    <property type="taxonomic scope" value="Bacteria"/>
</dbReference>
<dbReference type="Pfam" id="PF13188">
    <property type="entry name" value="PAS_8"/>
    <property type="match status" value="1"/>
</dbReference>
<feature type="domain" description="PAS" evidence="2">
    <location>
        <begin position="386"/>
        <end position="454"/>
    </location>
</feature>
<dbReference type="KEGG" id="dca:Desca_1418"/>
<accession>F6B5F3</accession>
<dbReference type="Gene3D" id="3.30.450.20">
    <property type="entry name" value="PAS domain"/>
    <property type="match status" value="1"/>
</dbReference>
<dbReference type="HOGENOM" id="CLU_562287_0_0_9"/>
<organism evidence="3 4">
    <name type="scientific">Desulfotomaculum nigrificans (strain DSM 14880 / VKM B-2319 / CO-1-SRB)</name>
    <name type="common">Desulfotomaculum carboxydivorans</name>
    <dbReference type="NCBI Taxonomy" id="868595"/>
    <lineage>
        <taxon>Bacteria</taxon>
        <taxon>Bacillati</taxon>
        <taxon>Bacillota</taxon>
        <taxon>Clostridia</taxon>
        <taxon>Eubacteriales</taxon>
        <taxon>Desulfotomaculaceae</taxon>
        <taxon>Desulfotomaculum</taxon>
    </lineage>
</organism>